<organism evidence="2 3">
    <name type="scientific">Cardamine amara subsp. amara</name>
    <dbReference type="NCBI Taxonomy" id="228776"/>
    <lineage>
        <taxon>Eukaryota</taxon>
        <taxon>Viridiplantae</taxon>
        <taxon>Streptophyta</taxon>
        <taxon>Embryophyta</taxon>
        <taxon>Tracheophyta</taxon>
        <taxon>Spermatophyta</taxon>
        <taxon>Magnoliopsida</taxon>
        <taxon>eudicotyledons</taxon>
        <taxon>Gunneridae</taxon>
        <taxon>Pentapetalae</taxon>
        <taxon>rosids</taxon>
        <taxon>malvids</taxon>
        <taxon>Brassicales</taxon>
        <taxon>Brassicaceae</taxon>
        <taxon>Cardamineae</taxon>
        <taxon>Cardamine</taxon>
    </lineage>
</organism>
<protein>
    <submittedName>
        <fullName evidence="2">FBD-associated F-box protein</fullName>
    </submittedName>
</protein>
<sequence length="188" mass="22089">MIEINTRDHFNYHGHLLPQEFRKRNIFYDFLTGISSVRHMIICQWIPKVLYCYSKLEPIPQFHNLYYLQVKYFSTLLQLLPAFLESCPNLKILSLVDIPYSEDPRQVDFTNVPQCLMSTLEYVEIKKWITKDETGIIKLVNYFLENSAVLKKLTLSFKNPCITKQEAESCKKLLTSTKLSPTCQVIIE</sequence>
<gene>
    <name evidence="2" type="ORF">V5N11_004537</name>
</gene>
<dbReference type="Proteomes" id="UP001558713">
    <property type="component" value="Unassembled WGS sequence"/>
</dbReference>
<dbReference type="EMBL" id="JBANAX010000059">
    <property type="protein sequence ID" value="KAL1224002.1"/>
    <property type="molecule type" value="Genomic_DNA"/>
</dbReference>
<dbReference type="AlphaFoldDB" id="A0ABD1C3J2"/>
<evidence type="ECO:0000313" key="2">
    <source>
        <dbReference type="EMBL" id="KAL1224002.1"/>
    </source>
</evidence>
<evidence type="ECO:0000259" key="1">
    <source>
        <dbReference type="SMART" id="SM00579"/>
    </source>
</evidence>
<dbReference type="PANTHER" id="PTHR31900:SF33">
    <property type="entry name" value="PROTEIN WITH RNI-LIKE_FBD-LIKE DOMAIN"/>
    <property type="match status" value="1"/>
</dbReference>
<proteinExistence type="predicted"/>
<dbReference type="SMART" id="SM00579">
    <property type="entry name" value="FBD"/>
    <property type="match status" value="1"/>
</dbReference>
<dbReference type="InterPro" id="IPR006566">
    <property type="entry name" value="FBD"/>
</dbReference>
<dbReference type="InterPro" id="IPR050232">
    <property type="entry name" value="FBL13/AtMIF1-like"/>
</dbReference>
<accession>A0ABD1C3J2</accession>
<keyword evidence="3" id="KW-1185">Reference proteome</keyword>
<evidence type="ECO:0000313" key="3">
    <source>
        <dbReference type="Proteomes" id="UP001558713"/>
    </source>
</evidence>
<dbReference type="Pfam" id="PF08387">
    <property type="entry name" value="FBD"/>
    <property type="match status" value="1"/>
</dbReference>
<comment type="caution">
    <text evidence="2">The sequence shown here is derived from an EMBL/GenBank/DDBJ whole genome shotgun (WGS) entry which is preliminary data.</text>
</comment>
<reference evidence="2 3" key="1">
    <citation type="submission" date="2024-04" db="EMBL/GenBank/DDBJ databases">
        <title>Genome assembly C_amara_ONT_v2.</title>
        <authorList>
            <person name="Yant L."/>
            <person name="Moore C."/>
            <person name="Slenker M."/>
        </authorList>
    </citation>
    <scope>NUCLEOTIDE SEQUENCE [LARGE SCALE GENOMIC DNA]</scope>
    <source>
        <tissue evidence="2">Leaf</tissue>
    </source>
</reference>
<dbReference type="SUPFAM" id="SSF52047">
    <property type="entry name" value="RNI-like"/>
    <property type="match status" value="1"/>
</dbReference>
<name>A0ABD1C3J2_CARAN</name>
<dbReference type="PANTHER" id="PTHR31900">
    <property type="entry name" value="F-BOX/RNI SUPERFAMILY PROTEIN-RELATED"/>
    <property type="match status" value="1"/>
</dbReference>
<feature type="domain" description="FBD" evidence="1">
    <location>
        <begin position="114"/>
        <end position="188"/>
    </location>
</feature>